<organism evidence="3 4">
    <name type="scientific">Roseovarius gaetbuli</name>
    <dbReference type="NCBI Taxonomy" id="1356575"/>
    <lineage>
        <taxon>Bacteria</taxon>
        <taxon>Pseudomonadati</taxon>
        <taxon>Pseudomonadota</taxon>
        <taxon>Alphaproteobacteria</taxon>
        <taxon>Rhodobacterales</taxon>
        <taxon>Roseobacteraceae</taxon>
        <taxon>Roseovarius</taxon>
    </lineage>
</organism>
<evidence type="ECO:0000313" key="4">
    <source>
        <dbReference type="Proteomes" id="UP000194012"/>
    </source>
</evidence>
<evidence type="ECO:0000259" key="2">
    <source>
        <dbReference type="Pfam" id="PF00582"/>
    </source>
</evidence>
<sequence>MIGKILLAVDGSLHSLSATDMAAELADKLNAELFIVHVLMHGRPSAELLRMAEVEHLVEKAHAVAFPSVPYVPENRYAMMLGSSDEAGTARVITAIGEQIVDRAKVRCVEKGARKVKTMTEMGDNAEEILEAARRHSVDMIVIGSRGLGTIKSTVLGSVSQKVLHHAHCAVLTVR</sequence>
<dbReference type="Proteomes" id="UP000194012">
    <property type="component" value="Unassembled WGS sequence"/>
</dbReference>
<reference evidence="4" key="1">
    <citation type="submission" date="2017-03" db="EMBL/GenBank/DDBJ databases">
        <authorList>
            <person name="Rodrigo-Torres L."/>
            <person name="Arahal R.D."/>
            <person name="Lucena T."/>
        </authorList>
    </citation>
    <scope>NUCLEOTIDE SEQUENCE [LARGE SCALE GENOMIC DNA]</scope>
    <source>
        <strain evidence="4">CECT 8370</strain>
    </source>
</reference>
<dbReference type="OrthoDB" id="5564966at2"/>
<proteinExistence type="inferred from homology"/>
<dbReference type="Gene3D" id="3.40.50.620">
    <property type="entry name" value="HUPs"/>
    <property type="match status" value="1"/>
</dbReference>
<dbReference type="SUPFAM" id="SSF52402">
    <property type="entry name" value="Adenine nucleotide alpha hydrolases-like"/>
    <property type="match status" value="1"/>
</dbReference>
<dbReference type="InterPro" id="IPR006016">
    <property type="entry name" value="UspA"/>
</dbReference>
<dbReference type="AlphaFoldDB" id="A0A1X7A130"/>
<dbReference type="Pfam" id="PF00582">
    <property type="entry name" value="Usp"/>
    <property type="match status" value="1"/>
</dbReference>
<dbReference type="RefSeq" id="WP_085828103.1">
    <property type="nucleotide sequence ID" value="NZ_FWFJ01000039.1"/>
</dbReference>
<dbReference type="InterPro" id="IPR006015">
    <property type="entry name" value="Universal_stress_UspA"/>
</dbReference>
<comment type="similarity">
    <text evidence="1">Belongs to the universal stress protein A family.</text>
</comment>
<dbReference type="PANTHER" id="PTHR31964">
    <property type="entry name" value="ADENINE NUCLEOTIDE ALPHA HYDROLASES-LIKE SUPERFAMILY PROTEIN"/>
    <property type="match status" value="1"/>
</dbReference>
<gene>
    <name evidence="3" type="primary">nhaX</name>
    <name evidence="3" type="ORF">ROG8370_03151</name>
</gene>
<evidence type="ECO:0000256" key="1">
    <source>
        <dbReference type="ARBA" id="ARBA00008791"/>
    </source>
</evidence>
<dbReference type="InterPro" id="IPR014729">
    <property type="entry name" value="Rossmann-like_a/b/a_fold"/>
</dbReference>
<accession>A0A1X7A130</accession>
<dbReference type="PRINTS" id="PR01438">
    <property type="entry name" value="UNVRSLSTRESS"/>
</dbReference>
<protein>
    <submittedName>
        <fullName evidence="3">Stress response protein NhaX</fullName>
    </submittedName>
</protein>
<keyword evidence="4" id="KW-1185">Reference proteome</keyword>
<evidence type="ECO:0000313" key="3">
    <source>
        <dbReference type="EMBL" id="SLN67574.1"/>
    </source>
</evidence>
<dbReference type="CDD" id="cd23659">
    <property type="entry name" value="USP_At3g01520-like"/>
    <property type="match status" value="1"/>
</dbReference>
<dbReference type="EMBL" id="FWFJ01000039">
    <property type="protein sequence ID" value="SLN67574.1"/>
    <property type="molecule type" value="Genomic_DNA"/>
</dbReference>
<name>A0A1X7A130_9RHOB</name>
<dbReference type="PANTHER" id="PTHR31964:SF113">
    <property type="entry name" value="USPA DOMAIN-CONTAINING PROTEIN"/>
    <property type="match status" value="1"/>
</dbReference>
<feature type="domain" description="UspA" evidence="2">
    <location>
        <begin position="1"/>
        <end position="175"/>
    </location>
</feature>